<feature type="region of interest" description="Disordered" evidence="3">
    <location>
        <begin position="1471"/>
        <end position="1493"/>
    </location>
</feature>
<dbReference type="InterPro" id="IPR035441">
    <property type="entry name" value="TFIIS/LEDGF_dom_sf"/>
</dbReference>
<keyword evidence="1" id="KW-0235">DNA replication</keyword>
<reference evidence="5 6" key="1">
    <citation type="submission" date="2016-09" db="EMBL/GenBank/DDBJ databases">
        <title>Extensive genetic diversity and differential bi-allelic expression allows diatom success in the polar Southern Ocean.</title>
        <authorList>
            <consortium name="DOE Joint Genome Institute"/>
            <person name="Mock T."/>
            <person name="Otillar R.P."/>
            <person name="Strauss J."/>
            <person name="Dupont C."/>
            <person name="Frickenhaus S."/>
            <person name="Maumus F."/>
            <person name="Mcmullan M."/>
            <person name="Sanges R."/>
            <person name="Schmutz J."/>
            <person name="Toseland A."/>
            <person name="Valas R."/>
            <person name="Veluchamy A."/>
            <person name="Ward B.J."/>
            <person name="Allen A."/>
            <person name="Barry K."/>
            <person name="Falciatore A."/>
            <person name="Ferrante M."/>
            <person name="Fortunato A.E."/>
            <person name="Gloeckner G."/>
            <person name="Gruber A."/>
            <person name="Hipkin R."/>
            <person name="Janech M."/>
            <person name="Kroth P."/>
            <person name="Leese F."/>
            <person name="Lindquist E."/>
            <person name="Lyon B.R."/>
            <person name="Martin J."/>
            <person name="Mayer C."/>
            <person name="Parker M."/>
            <person name="Quesneville H."/>
            <person name="Raymond J."/>
            <person name="Uhlig C."/>
            <person name="Valentin K.U."/>
            <person name="Worden A.Z."/>
            <person name="Armbrust E.V."/>
            <person name="Bowler C."/>
            <person name="Green B."/>
            <person name="Moulton V."/>
            <person name="Van Oosterhout C."/>
            <person name="Grigoriev I."/>
        </authorList>
    </citation>
    <scope>NUCLEOTIDE SEQUENCE [LARGE SCALE GENOMIC DNA]</scope>
    <source>
        <strain evidence="5 6">CCMP1102</strain>
    </source>
</reference>
<dbReference type="OrthoDB" id="49561at2759"/>
<dbReference type="InterPro" id="IPR027417">
    <property type="entry name" value="P-loop_NTPase"/>
</dbReference>
<dbReference type="GO" id="GO:0003677">
    <property type="term" value="F:DNA binding"/>
    <property type="evidence" value="ECO:0007669"/>
    <property type="project" value="TreeGrafter"/>
</dbReference>
<dbReference type="CDD" id="cd00603">
    <property type="entry name" value="IPT_PCSR"/>
    <property type="match status" value="1"/>
</dbReference>
<gene>
    <name evidence="5" type="ORF">FRACYDRAFT_252616</name>
</gene>
<feature type="compositionally biased region" description="Low complexity" evidence="3">
    <location>
        <begin position="1109"/>
        <end position="1119"/>
    </location>
</feature>
<evidence type="ECO:0000313" key="5">
    <source>
        <dbReference type="EMBL" id="OEU06984.1"/>
    </source>
</evidence>
<feature type="region of interest" description="Disordered" evidence="3">
    <location>
        <begin position="1101"/>
        <end position="1143"/>
    </location>
</feature>
<dbReference type="InterPro" id="IPR003593">
    <property type="entry name" value="AAA+_ATPase"/>
</dbReference>
<dbReference type="KEGG" id="fcy:FRACYDRAFT_252616"/>
<dbReference type="InterPro" id="IPR017923">
    <property type="entry name" value="TFIIS_N"/>
</dbReference>
<dbReference type="Pfam" id="PF01833">
    <property type="entry name" value="TIG"/>
    <property type="match status" value="1"/>
</dbReference>
<feature type="region of interest" description="Disordered" evidence="3">
    <location>
        <begin position="684"/>
        <end position="767"/>
    </location>
</feature>
<feature type="region of interest" description="Disordered" evidence="3">
    <location>
        <begin position="233"/>
        <end position="286"/>
    </location>
</feature>
<dbReference type="SUPFAM" id="SSF52540">
    <property type="entry name" value="P-loop containing nucleoside triphosphate hydrolases"/>
    <property type="match status" value="1"/>
</dbReference>
<dbReference type="GO" id="GO:0005634">
    <property type="term" value="C:nucleus"/>
    <property type="evidence" value="ECO:0007669"/>
    <property type="project" value="UniProtKB-SubCell"/>
</dbReference>
<feature type="compositionally biased region" description="Basic and acidic residues" evidence="3">
    <location>
        <begin position="326"/>
        <end position="353"/>
    </location>
</feature>
<dbReference type="SUPFAM" id="SSF47676">
    <property type="entry name" value="Conserved domain common to transcription factors TFIIS, elongin A, CRSP70"/>
    <property type="match status" value="1"/>
</dbReference>
<organism evidence="5 6">
    <name type="scientific">Fragilariopsis cylindrus CCMP1102</name>
    <dbReference type="NCBI Taxonomy" id="635003"/>
    <lineage>
        <taxon>Eukaryota</taxon>
        <taxon>Sar</taxon>
        <taxon>Stramenopiles</taxon>
        <taxon>Ochrophyta</taxon>
        <taxon>Bacillariophyta</taxon>
        <taxon>Bacillariophyceae</taxon>
        <taxon>Bacillariophycidae</taxon>
        <taxon>Bacillariales</taxon>
        <taxon>Bacillariaceae</taxon>
        <taxon>Fragilariopsis</taxon>
    </lineage>
</organism>
<evidence type="ECO:0000256" key="1">
    <source>
        <dbReference type="ARBA" id="ARBA00022705"/>
    </source>
</evidence>
<feature type="compositionally biased region" description="Low complexity" evidence="3">
    <location>
        <begin position="1"/>
        <end position="27"/>
    </location>
</feature>
<feature type="region of interest" description="Disordered" evidence="3">
    <location>
        <begin position="570"/>
        <end position="601"/>
    </location>
</feature>
<feature type="region of interest" description="Disordered" evidence="3">
    <location>
        <begin position="63"/>
        <end position="135"/>
    </location>
</feature>
<feature type="compositionally biased region" description="Basic and acidic residues" evidence="3">
    <location>
        <begin position="698"/>
        <end position="707"/>
    </location>
</feature>
<accession>A0A1E7EM66</accession>
<feature type="compositionally biased region" description="Basic residues" evidence="3">
    <location>
        <begin position="728"/>
        <end position="741"/>
    </location>
</feature>
<feature type="compositionally biased region" description="Basic residues" evidence="3">
    <location>
        <begin position="263"/>
        <end position="275"/>
    </location>
</feature>
<evidence type="ECO:0000256" key="2">
    <source>
        <dbReference type="PROSITE-ProRule" id="PRU00649"/>
    </source>
</evidence>
<dbReference type="Gene3D" id="3.40.50.300">
    <property type="entry name" value="P-loop containing nucleotide triphosphate hydrolases"/>
    <property type="match status" value="1"/>
</dbReference>
<evidence type="ECO:0000259" key="4">
    <source>
        <dbReference type="PROSITE" id="PS51319"/>
    </source>
</evidence>
<dbReference type="InterPro" id="IPR002909">
    <property type="entry name" value="IPT_dom"/>
</dbReference>
<feature type="region of interest" description="Disordered" evidence="3">
    <location>
        <begin position="326"/>
        <end position="381"/>
    </location>
</feature>
<feature type="region of interest" description="Disordered" evidence="3">
    <location>
        <begin position="1"/>
        <end position="28"/>
    </location>
</feature>
<sequence>MIAEVAAQQGGAPQKQQQQQSTGSTTAIPKKWRCDICQNCWFEDFHDAVEHENNCTTSIPKKEDVKGAAAATEAEEEDNSNNKDSDSSKPVTSTTSSSSNSKKVLSSSPVITPTTTPIRRDNNINSNNNNADSTNPLIKSIEEIKKLLSKKVAILQSPTQTLSDTDVQYINAILDRLDLFGDSIAYDILSTTLIGTVVSKFKKHDSILGPKVKALIKKWKSIASKSASSASSASVSTSTSKSTASTASGTNAKKNSTSSSTMTKKKSVAKSKSMHKNQPPPPVVIKLKPHSFFAPQKVLKSVIAPMFQGKTSKQILAEQRSAELAGKQKLERRKEQQRQVKRAELFHSNKNKGEPSLSLSKGLSSSSSSGNNNVNDNSSNKNYGIAKKLRLPLAPKFPIPNHIINNDDNTLSSGDSTTDLILLPTNHPFRRRSNKSTTTTTECTIINNNESMIKEGSSTSTSSSWLSVPSALDTIVDDTSYYTSIQRAMHDTFIIPPTSQQQQQQAQARSGDDIVVDTTAAVLWNDKYGMEQQGLVGTNANDTFHKLVECIDQWRISRKDALERMADRHRKLQAKHRRDMINGGSNSKGENNSKKGGKAAITKKKKRKYDYYDDDDDWLVGDDINDDNDQMTNLYLLTGPSSSGKTSMVHHVAKHCGNCKVLEINTTQARSGLALKNAIEEATQSYSSSFDIQQQQAKSKEKEKEKSTNNNNNVATAAAANGFFGKPTNKKIKTNKSRKRNTILDSDDESSSESDSDGEDNQENNEKNKSAVTIVLIDEVDILFDSDGDAGFWSALGSLAKSTKCPIILTANSCPPQLDNNNNKGGNSLKRAGLPPCRHFQLERPSPMECSTKLLQICRNESNNVIQFRSDLRAKGSDAIQQQLSRIAISCNCDLRKMIQELQVFSSASNASLAGRRAGAITIAFGDNVFLSKGKEEPAGKGRLPSSSLAVLPSKDNDDWRPTVHSLEPSKIPMDKHSIITIKGIHFDAFRSVVDSEMNEEQITVQIGSHVCQKHIVDDETMLILCPPYSLEEEEKHCITFCSRLTKRILPLCIDCPSLGLCGGVGTPSRIVMPDELVDGNLVNGTHWLTVEYVFPEEIPNKKTKDDNISTTTATADTTSDAEDDDVEFELDENKKNSNDTSDDEAIKAARMMDNIEGEEAGLLLWKNAISTTTAQDEEKETMLQKYKKTTSPSDLDIAAQLELLSKNAHNASDASFLEDFVNGLPYLSGACKGFAFDYTEDCIGSRTTGGVDTLRMHEKSRPPREDKLFELGWNDNCYFHGNADTYMTLPSISQRRDANIFMNHFRGDEASAGQLAITTATTTAIGGGAISPSFDDETNNFSREDFDWYANQQSCATTSEEDSYLPQYIPPLIKNLPNILRNATGGISISSIHDDDMERQKEECYNRLTTQATDYILPTTWNDLARWSYGKFGFNYNQRDRTNLVLECMPFLRRIGILEKAAEFADLKATENEEETSTTRRTSTRRTTRRQAKARRHHYFDKLSLTLRRDEADLNSSDVGTLFANDSIVYSNSNRNK</sequence>
<dbReference type="GO" id="GO:0006260">
    <property type="term" value="P:DNA replication"/>
    <property type="evidence" value="ECO:0007669"/>
    <property type="project" value="UniProtKB-KW"/>
</dbReference>
<dbReference type="SMART" id="SM00382">
    <property type="entry name" value="AAA"/>
    <property type="match status" value="1"/>
</dbReference>
<feature type="compositionally biased region" description="Polar residues" evidence="3">
    <location>
        <begin position="684"/>
        <end position="696"/>
    </location>
</feature>
<keyword evidence="6" id="KW-1185">Reference proteome</keyword>
<feature type="compositionally biased region" description="Acidic residues" evidence="3">
    <location>
        <begin position="1120"/>
        <end position="1131"/>
    </location>
</feature>
<feature type="domain" description="TFIIS N-terminal" evidence="4">
    <location>
        <begin position="142"/>
        <end position="226"/>
    </location>
</feature>
<dbReference type="InParanoid" id="A0A1E7EM66"/>
<dbReference type="PANTHER" id="PTHR23389:SF6">
    <property type="entry name" value="REPLICATION FACTOR C SUBUNIT 1"/>
    <property type="match status" value="1"/>
</dbReference>
<name>A0A1E7EM66_9STRA</name>
<evidence type="ECO:0000256" key="3">
    <source>
        <dbReference type="SAM" id="MobiDB-lite"/>
    </source>
</evidence>
<feature type="compositionally biased region" description="Low complexity" evidence="3">
    <location>
        <begin position="356"/>
        <end position="381"/>
    </location>
</feature>
<feature type="compositionally biased region" description="Low complexity" evidence="3">
    <location>
        <begin position="233"/>
        <end position="262"/>
    </location>
</feature>
<dbReference type="Gene3D" id="1.20.930.10">
    <property type="entry name" value="Conserved domain common to transcription factors TFIIS, elongin A, CRSP70"/>
    <property type="match status" value="1"/>
</dbReference>
<feature type="compositionally biased region" description="Basic residues" evidence="3">
    <location>
        <begin position="1483"/>
        <end position="1493"/>
    </location>
</feature>
<feature type="compositionally biased region" description="Low complexity" evidence="3">
    <location>
        <begin position="88"/>
        <end position="135"/>
    </location>
</feature>
<keyword evidence="2" id="KW-0539">Nucleus</keyword>
<protein>
    <recommendedName>
        <fullName evidence="4">TFIIS N-terminal domain-containing protein</fullName>
    </recommendedName>
</protein>
<feature type="compositionally biased region" description="Low complexity" evidence="3">
    <location>
        <begin position="708"/>
        <end position="726"/>
    </location>
</feature>
<feature type="compositionally biased region" description="Acidic residues" evidence="3">
    <location>
        <begin position="745"/>
        <end position="763"/>
    </location>
</feature>
<dbReference type="PROSITE" id="PS51319">
    <property type="entry name" value="TFIIS_N"/>
    <property type="match status" value="1"/>
</dbReference>
<dbReference type="Pfam" id="PF08711">
    <property type="entry name" value="Med26"/>
    <property type="match status" value="1"/>
</dbReference>
<dbReference type="PANTHER" id="PTHR23389">
    <property type="entry name" value="CHROMOSOME TRANSMISSION FIDELITY FACTOR 18"/>
    <property type="match status" value="1"/>
</dbReference>
<comment type="subcellular location">
    <subcellularLocation>
        <location evidence="2">Nucleus</location>
    </subcellularLocation>
</comment>
<dbReference type="EMBL" id="KV784394">
    <property type="protein sequence ID" value="OEU06984.1"/>
    <property type="molecule type" value="Genomic_DNA"/>
</dbReference>
<evidence type="ECO:0000313" key="6">
    <source>
        <dbReference type="Proteomes" id="UP000095751"/>
    </source>
</evidence>
<dbReference type="Proteomes" id="UP000095751">
    <property type="component" value="Unassembled WGS sequence"/>
</dbReference>
<proteinExistence type="predicted"/>